<evidence type="ECO:0000259" key="3">
    <source>
        <dbReference type="Pfam" id="PF06114"/>
    </source>
</evidence>
<dbReference type="GO" id="GO:0004869">
    <property type="term" value="F:cysteine-type endopeptidase inhibitor activity"/>
    <property type="evidence" value="ECO:0007669"/>
    <property type="project" value="UniProtKB-KW"/>
</dbReference>
<organism evidence="4">
    <name type="scientific">Rheinheimera sp. BAL341</name>
    <dbReference type="NCBI Taxonomy" id="1708203"/>
    <lineage>
        <taxon>Bacteria</taxon>
        <taxon>Pseudomonadati</taxon>
        <taxon>Pseudomonadota</taxon>
        <taxon>Gammaproteobacteria</taxon>
        <taxon>Chromatiales</taxon>
        <taxon>Chromatiaceae</taxon>
        <taxon>Rheinheimera</taxon>
    </lineage>
</organism>
<dbReference type="EMBL" id="CAAJGR010000082">
    <property type="protein sequence ID" value="VHO03382.1"/>
    <property type="molecule type" value="Genomic_DNA"/>
</dbReference>
<dbReference type="Gene3D" id="2.60.40.2020">
    <property type="match status" value="1"/>
</dbReference>
<dbReference type="Pfam" id="PF06114">
    <property type="entry name" value="Peptidase_M78"/>
    <property type="match status" value="1"/>
</dbReference>
<reference evidence="4" key="1">
    <citation type="submission" date="2019-04" db="EMBL/GenBank/DDBJ databases">
        <authorList>
            <person name="Brambilla D."/>
        </authorList>
    </citation>
    <scope>NUCLEOTIDE SEQUENCE</scope>
    <source>
        <strain evidence="4">BAL1</strain>
    </source>
</reference>
<protein>
    <recommendedName>
        <fullName evidence="3">IrrE N-terminal-like domain-containing protein</fullName>
    </recommendedName>
</protein>
<name>A0A486XP89_9GAMM</name>
<dbReference type="SUPFAM" id="SSF141066">
    <property type="entry name" value="ICP-like"/>
    <property type="match status" value="1"/>
</dbReference>
<gene>
    <name evidence="4" type="ORF">BAL341_1384</name>
</gene>
<keyword evidence="1" id="KW-0646">Protease inhibitor</keyword>
<dbReference type="InterPro" id="IPR052345">
    <property type="entry name" value="Rad_response_metalloprotease"/>
</dbReference>
<accession>A0A486XP89</accession>
<dbReference type="InterPro" id="IPR036331">
    <property type="entry name" value="Chagasin-like_sf"/>
</dbReference>
<feature type="domain" description="IrrE N-terminal-like" evidence="3">
    <location>
        <begin position="44"/>
        <end position="138"/>
    </location>
</feature>
<dbReference type="PANTHER" id="PTHR43236">
    <property type="entry name" value="ANTITOXIN HIGA1"/>
    <property type="match status" value="1"/>
</dbReference>
<proteinExistence type="predicted"/>
<dbReference type="AlphaFoldDB" id="A0A486XP89"/>
<evidence type="ECO:0000256" key="1">
    <source>
        <dbReference type="ARBA" id="ARBA00022690"/>
    </source>
</evidence>
<keyword evidence="2" id="KW-0789">Thiol protease inhibitor</keyword>
<dbReference type="InterPro" id="IPR010359">
    <property type="entry name" value="IrrE_HExxH"/>
</dbReference>
<dbReference type="Gene3D" id="1.10.10.2910">
    <property type="match status" value="1"/>
</dbReference>
<sequence length="335" mass="37744">MKHGRSVNFFDVQRKIAEVYHEFDLISDFNNGLVRVDVVSLIGRLGIPMLYRPLDKLLGAYISSPVKGILINSKRRKSIQNFTAAHELGHSMLGHSDSQDSESTIFGLSNISAMEMEANYFASNFLLPKRVLINAAKEVGIKKASEIVDPIQIYRMSLLTGTSYEATLIGLKSANLLASDLLKKMAPKEIKQRILNGYSLENSWSDVHYLDERTFSTREDCQEKNISISDDDCVLVELEQIHSSGYLWSVSDDSDSRVICSTKVDSCNSFIGTPSVACFHLFGFERDTQIKFSLNRPWISSPDMAIRKITINVRVNKPEIGIPKLHRESFGYAHR</sequence>
<dbReference type="PANTHER" id="PTHR43236:SF1">
    <property type="entry name" value="BLL7220 PROTEIN"/>
    <property type="match status" value="1"/>
</dbReference>
<evidence type="ECO:0000256" key="2">
    <source>
        <dbReference type="ARBA" id="ARBA00022704"/>
    </source>
</evidence>
<evidence type="ECO:0000313" key="4">
    <source>
        <dbReference type="EMBL" id="VHO03382.1"/>
    </source>
</evidence>